<sequence>MVKESLGYTALDIAKWFINSTDRESGDAITHLKVQKLLYYAQGWALAYFEKPLFDEELQAWAHGPVAVSVWEQFKGQGYQSLPEQKVTRRITGDALLLLQSVNERYGIYSAKKLEQMTHGEDPWKETRGDLPPEARCNAIIAKASIKKYFADLKP</sequence>
<evidence type="ECO:0000313" key="3">
    <source>
        <dbReference type="Proteomes" id="UP000003947"/>
    </source>
</evidence>
<dbReference type="Pfam" id="PF13274">
    <property type="entry name" value="SocA_Panacea"/>
    <property type="match status" value="1"/>
</dbReference>
<proteinExistence type="predicted"/>
<dbReference type="AlphaFoldDB" id="I4YMN3"/>
<dbReference type="RefSeq" id="WP_009493532.1">
    <property type="nucleotide sequence ID" value="NZ_CP141048.1"/>
</dbReference>
<evidence type="ECO:0000313" key="2">
    <source>
        <dbReference type="EMBL" id="EIM25225.1"/>
    </source>
</evidence>
<dbReference type="InterPro" id="IPR025272">
    <property type="entry name" value="SocA_Panacea"/>
</dbReference>
<dbReference type="eggNOG" id="COG3600">
    <property type="taxonomic scope" value="Bacteria"/>
</dbReference>
<gene>
    <name evidence="2" type="ORF">MicloDRAFT_00059470</name>
</gene>
<feature type="domain" description="Antitoxin SocA-like Panacea" evidence="1">
    <location>
        <begin position="34"/>
        <end position="125"/>
    </location>
</feature>
<dbReference type="PATRIC" id="fig|864069.3.peg.6376"/>
<dbReference type="STRING" id="864069.MicloDRAFT_00059470"/>
<dbReference type="Proteomes" id="UP000003947">
    <property type="component" value="Unassembled WGS sequence"/>
</dbReference>
<dbReference type="HOGENOM" id="CLU_110683_4_0_5"/>
<accession>I4YMN3</accession>
<name>I4YMN3_9HYPH</name>
<dbReference type="EMBL" id="JH660647">
    <property type="protein sequence ID" value="EIM25225.1"/>
    <property type="molecule type" value="Genomic_DNA"/>
</dbReference>
<reference evidence="2 3" key="1">
    <citation type="submission" date="2012-02" db="EMBL/GenBank/DDBJ databases">
        <title>Improved High-Quality Draft sequence of Microvirga sp. WSM3557.</title>
        <authorList>
            <consortium name="US DOE Joint Genome Institute"/>
            <person name="Lucas S."/>
            <person name="Han J."/>
            <person name="Lapidus A."/>
            <person name="Cheng J.-F."/>
            <person name="Goodwin L."/>
            <person name="Pitluck S."/>
            <person name="Peters L."/>
            <person name="Zhang X."/>
            <person name="Detter J.C."/>
            <person name="Han C."/>
            <person name="Tapia R."/>
            <person name="Land M."/>
            <person name="Hauser L."/>
            <person name="Kyrpides N."/>
            <person name="Ivanova N."/>
            <person name="Pagani I."/>
            <person name="Brau L."/>
            <person name="Yates R."/>
            <person name="O'Hara G."/>
            <person name="Rui T."/>
            <person name="Howieson J."/>
            <person name="Reeve W."/>
            <person name="Woyke T."/>
        </authorList>
    </citation>
    <scope>NUCLEOTIDE SEQUENCE [LARGE SCALE GENOMIC DNA]</scope>
    <source>
        <strain evidence="2 3">WSM3557</strain>
    </source>
</reference>
<protein>
    <submittedName>
        <fullName evidence="2">Putative phage-associated protein</fullName>
    </submittedName>
</protein>
<evidence type="ECO:0000259" key="1">
    <source>
        <dbReference type="Pfam" id="PF13274"/>
    </source>
</evidence>
<organism evidence="2 3">
    <name type="scientific">Microvirga lotononidis</name>
    <dbReference type="NCBI Taxonomy" id="864069"/>
    <lineage>
        <taxon>Bacteria</taxon>
        <taxon>Pseudomonadati</taxon>
        <taxon>Pseudomonadota</taxon>
        <taxon>Alphaproteobacteria</taxon>
        <taxon>Hyphomicrobiales</taxon>
        <taxon>Methylobacteriaceae</taxon>
        <taxon>Microvirga</taxon>
    </lineage>
</organism>
<keyword evidence="3" id="KW-1185">Reference proteome</keyword>